<proteinExistence type="inferred from homology"/>
<accession>A0AA42CPB7</accession>
<organism evidence="2 3">
    <name type="scientific">Sphingomonas lycopersici</name>
    <dbReference type="NCBI Taxonomy" id="2951807"/>
    <lineage>
        <taxon>Bacteria</taxon>
        <taxon>Pseudomonadati</taxon>
        <taxon>Pseudomonadota</taxon>
        <taxon>Alphaproteobacteria</taxon>
        <taxon>Sphingomonadales</taxon>
        <taxon>Sphingomonadaceae</taxon>
        <taxon>Sphingomonas</taxon>
    </lineage>
</organism>
<dbReference type="Pfam" id="PF09857">
    <property type="entry name" value="YjhX_toxin"/>
    <property type="match status" value="1"/>
</dbReference>
<gene>
    <name evidence="2" type="ORF">NEE01_02150</name>
</gene>
<dbReference type="EMBL" id="JANFAV010000001">
    <property type="protein sequence ID" value="MCW6533582.1"/>
    <property type="molecule type" value="Genomic_DNA"/>
</dbReference>
<dbReference type="RefSeq" id="WP_179514153.1">
    <property type="nucleotide sequence ID" value="NZ_JANFAV010000001.1"/>
</dbReference>
<evidence type="ECO:0000313" key="3">
    <source>
        <dbReference type="Proteomes" id="UP001165565"/>
    </source>
</evidence>
<sequence length="86" mass="9997">MNISKAEQRVLHALAQGGRIVHRRDEVTRDIMDVDCFTREGWRLSNCTLAIFHSLRRKRLIASKSGAAYRITYRGLRWLNGQADNR</sequence>
<dbReference type="InterPro" id="IPR018654">
    <property type="entry name" value="YjhX_toxin"/>
</dbReference>
<protein>
    <recommendedName>
        <fullName evidence="1">UPF0386 protein NEE01_02150</fullName>
    </recommendedName>
</protein>
<comment type="similarity">
    <text evidence="1">Belongs to the UPF0386 family.</text>
</comment>
<dbReference type="AlphaFoldDB" id="A0AA42CPB7"/>
<evidence type="ECO:0000313" key="2">
    <source>
        <dbReference type="EMBL" id="MCW6533582.1"/>
    </source>
</evidence>
<dbReference type="Proteomes" id="UP001165565">
    <property type="component" value="Unassembled WGS sequence"/>
</dbReference>
<evidence type="ECO:0000256" key="1">
    <source>
        <dbReference type="HAMAP-Rule" id="MF_00827"/>
    </source>
</evidence>
<dbReference type="HAMAP" id="MF_00827">
    <property type="entry name" value="UPF0386"/>
    <property type="match status" value="1"/>
</dbReference>
<reference evidence="2" key="1">
    <citation type="submission" date="2022-06" db="EMBL/GenBank/DDBJ databases">
        <title>Sphingomonas sp. nov. isolated from rhizosphere soil of tomato.</title>
        <authorList>
            <person name="Dong H."/>
            <person name="Gao R."/>
        </authorList>
    </citation>
    <scope>NUCLEOTIDE SEQUENCE</scope>
    <source>
        <strain evidence="2">MMSM24</strain>
    </source>
</reference>
<name>A0AA42CPB7_9SPHN</name>
<dbReference type="NCBIfam" id="NF010240">
    <property type="entry name" value="PRK13687.1"/>
    <property type="match status" value="1"/>
</dbReference>
<comment type="caution">
    <text evidence="2">The sequence shown here is derived from an EMBL/GenBank/DDBJ whole genome shotgun (WGS) entry which is preliminary data.</text>
</comment>
<keyword evidence="3" id="KW-1185">Reference proteome</keyword>